<proteinExistence type="predicted"/>
<reference evidence="1 2" key="1">
    <citation type="journal article" date="2023" name="Genome Announc.">
        <title>Pan-Genome Analyses of the Genus Cohnella and Proposal of the Novel Species Cohnella silvisoli sp. nov., Isolated from Forest Soil.</title>
        <authorList>
            <person name="Wang C."/>
            <person name="Mao L."/>
            <person name="Bao G."/>
            <person name="Zhu H."/>
        </authorList>
    </citation>
    <scope>NUCLEOTIDE SEQUENCE [LARGE SCALE GENOMIC DNA]</scope>
    <source>
        <strain evidence="1 2">NL03-T5-1</strain>
    </source>
</reference>
<dbReference type="SUPFAM" id="SSF75005">
    <property type="entry name" value="Arabinanase/levansucrase/invertase"/>
    <property type="match status" value="1"/>
</dbReference>
<dbReference type="InterPro" id="IPR023296">
    <property type="entry name" value="Glyco_hydro_beta-prop_sf"/>
</dbReference>
<accession>A0ABV1KTI0</accession>
<keyword evidence="2" id="KW-1185">Reference proteome</keyword>
<evidence type="ECO:0000313" key="2">
    <source>
        <dbReference type="Proteomes" id="UP001493487"/>
    </source>
</evidence>
<evidence type="ECO:0000313" key="1">
    <source>
        <dbReference type="EMBL" id="MEQ4482767.1"/>
    </source>
</evidence>
<gene>
    <name evidence="1" type="ORF">QJS35_10200</name>
</gene>
<protein>
    <recommendedName>
        <fullName evidence="3">Glycoside hydrolase</fullName>
    </recommendedName>
</protein>
<dbReference type="RefSeq" id="WP_232185481.1">
    <property type="nucleotide sequence ID" value="NZ_JAIOAP010000005.1"/>
</dbReference>
<name>A0ABV1KTI0_9BACL</name>
<dbReference type="EMBL" id="JASKHM010000005">
    <property type="protein sequence ID" value="MEQ4482767.1"/>
    <property type="molecule type" value="Genomic_DNA"/>
</dbReference>
<evidence type="ECO:0008006" key="3">
    <source>
        <dbReference type="Google" id="ProtNLM"/>
    </source>
</evidence>
<sequence>MNFAESRFRSKWFAHPIIGDPSYDTFERFAGNPVHEGIGIWDWPVNGFLFADPVSGNWYLYVSLYAKGYRHCGVVMLMRSTDKGKSWRNLGPVFDGRGLAEKYTPKDAALASLDASVVYEYGIYHMVYGWGSLKEAQGGIAYAYSDHPEGPFLKHPHPIKNETDTALIHGMYKRTYASTLIKRRDDWLILAMMSMPRNTGGSWSLVALTSERPDGPYGDPAFLLYPQSPFYHPAPIEFYPAYVHDGYVYAPSTSVGRNRTYQAVFRAELEEAHSAEAWELVQEGSCWHSEARQSERYGIWGQTFSGQVMEDGMLLAMYPALNERGEGTINMASRPWSEPYADHFVLSGNNAAAISFVRQGYEEFSLVAELTSTEAFTIVWGWNGPVGSTVMPRWADGIPHASMFTDGLGLTVKSGGFALVAVTAQGTAEVLARTEDYDELGAGWATADLGLESESEVDESGGRPPFGQSIAYRIVVRQEESRCLVEVNGRTLTADRPTVAGRIGLIAGNGALVRCTRFEIEGESREHWIELLPGEGLAGSAQCPDKWDLETDPSYVNEFGYRSTDRAGFAEETGSMLKWNFRGDAFRVRMPVIGYGKISVMLDGQWLENIELLPDAGIPSSRIVIGRDGLADANHAVTITLLEGEMRCDVFSYRVR</sequence>
<dbReference type="Gene3D" id="2.115.10.20">
    <property type="entry name" value="Glycosyl hydrolase domain, family 43"/>
    <property type="match status" value="1"/>
</dbReference>
<dbReference type="Proteomes" id="UP001493487">
    <property type="component" value="Unassembled WGS sequence"/>
</dbReference>
<organism evidence="1 2">
    <name type="scientific">Cohnella silvisoli</name>
    <dbReference type="NCBI Taxonomy" id="2873699"/>
    <lineage>
        <taxon>Bacteria</taxon>
        <taxon>Bacillati</taxon>
        <taxon>Bacillota</taxon>
        <taxon>Bacilli</taxon>
        <taxon>Bacillales</taxon>
        <taxon>Paenibacillaceae</taxon>
        <taxon>Cohnella</taxon>
    </lineage>
</organism>
<comment type="caution">
    <text evidence="1">The sequence shown here is derived from an EMBL/GenBank/DDBJ whole genome shotgun (WGS) entry which is preliminary data.</text>
</comment>